<dbReference type="AlphaFoldDB" id="A0A0S3RSQ2"/>
<evidence type="ECO:0000313" key="2">
    <source>
        <dbReference type="EMBL" id="BAT83592.1"/>
    </source>
</evidence>
<dbReference type="EMBL" id="AP015037">
    <property type="protein sequence ID" value="BAT83592.1"/>
    <property type="molecule type" value="Genomic_DNA"/>
</dbReference>
<accession>A0A0S3RSQ2</accession>
<proteinExistence type="predicted"/>
<name>A0A0S3RSQ2_PHAAN</name>
<organism evidence="2 3">
    <name type="scientific">Vigna angularis var. angularis</name>
    <dbReference type="NCBI Taxonomy" id="157739"/>
    <lineage>
        <taxon>Eukaryota</taxon>
        <taxon>Viridiplantae</taxon>
        <taxon>Streptophyta</taxon>
        <taxon>Embryophyta</taxon>
        <taxon>Tracheophyta</taxon>
        <taxon>Spermatophyta</taxon>
        <taxon>Magnoliopsida</taxon>
        <taxon>eudicotyledons</taxon>
        <taxon>Gunneridae</taxon>
        <taxon>Pentapetalae</taxon>
        <taxon>rosids</taxon>
        <taxon>fabids</taxon>
        <taxon>Fabales</taxon>
        <taxon>Fabaceae</taxon>
        <taxon>Papilionoideae</taxon>
        <taxon>50 kb inversion clade</taxon>
        <taxon>NPAAA clade</taxon>
        <taxon>indigoferoid/millettioid clade</taxon>
        <taxon>Phaseoleae</taxon>
        <taxon>Vigna</taxon>
    </lineage>
</organism>
<sequence length="75" mass="8409">MFAKPQVIPRQSIDFESVKGNRPPKQKQNQNERLMNTCKIAQGLHVTGNAGFFRKTKELNLPAQNNNLIGAKESS</sequence>
<protein>
    <submittedName>
        <fullName evidence="2">Uncharacterized protein</fullName>
    </submittedName>
</protein>
<dbReference type="Proteomes" id="UP000291084">
    <property type="component" value="Chromosome 4"/>
</dbReference>
<feature type="region of interest" description="Disordered" evidence="1">
    <location>
        <begin position="1"/>
        <end position="31"/>
    </location>
</feature>
<evidence type="ECO:0000256" key="1">
    <source>
        <dbReference type="SAM" id="MobiDB-lite"/>
    </source>
</evidence>
<keyword evidence="3" id="KW-1185">Reference proteome</keyword>
<evidence type="ECO:0000313" key="3">
    <source>
        <dbReference type="Proteomes" id="UP000291084"/>
    </source>
</evidence>
<reference evidence="2 3" key="1">
    <citation type="journal article" date="2015" name="Sci. Rep.">
        <title>The power of single molecule real-time sequencing technology in the de novo assembly of a eukaryotic genome.</title>
        <authorList>
            <person name="Sakai H."/>
            <person name="Naito K."/>
            <person name="Ogiso-Tanaka E."/>
            <person name="Takahashi Y."/>
            <person name="Iseki K."/>
            <person name="Muto C."/>
            <person name="Satou K."/>
            <person name="Teruya K."/>
            <person name="Shiroma A."/>
            <person name="Shimoji M."/>
            <person name="Hirano T."/>
            <person name="Itoh T."/>
            <person name="Kaga A."/>
            <person name="Tomooka N."/>
        </authorList>
    </citation>
    <scope>NUCLEOTIDE SEQUENCE [LARGE SCALE GENOMIC DNA]</scope>
    <source>
        <strain evidence="3">cv. Shumari</strain>
    </source>
</reference>
<gene>
    <name evidence="2" type="primary">Vigan.04G076200</name>
    <name evidence="2" type="ORF">VIGAN_04076200</name>
</gene>